<dbReference type="Gene3D" id="3.40.605.10">
    <property type="entry name" value="Aldehyde Dehydrogenase, Chain A, domain 1"/>
    <property type="match status" value="1"/>
</dbReference>
<dbReference type="InterPro" id="IPR029510">
    <property type="entry name" value="Ald_DH_CS_GLU"/>
</dbReference>
<dbReference type="GO" id="GO:0004029">
    <property type="term" value="F:aldehyde dehydrogenase (NAD+) activity"/>
    <property type="evidence" value="ECO:0007669"/>
    <property type="project" value="TreeGrafter"/>
</dbReference>
<dbReference type="InterPro" id="IPR015590">
    <property type="entry name" value="Aldehyde_DH_dom"/>
</dbReference>
<evidence type="ECO:0000256" key="5">
    <source>
        <dbReference type="PROSITE-ProRule" id="PRU10007"/>
    </source>
</evidence>
<evidence type="ECO:0000256" key="1">
    <source>
        <dbReference type="ARBA" id="ARBA00009986"/>
    </source>
</evidence>
<comment type="similarity">
    <text evidence="1 3 6">Belongs to the aldehyde dehydrogenase family.</text>
</comment>
<reference evidence="8" key="1">
    <citation type="submission" date="2020-04" db="EMBL/GenBank/DDBJ databases">
        <title>Analysis of mating type loci in Filobasidium floriforme.</title>
        <authorList>
            <person name="Nowrousian M."/>
        </authorList>
    </citation>
    <scope>NUCLEOTIDE SEQUENCE</scope>
    <source>
        <strain evidence="8">CBS 6242</strain>
    </source>
</reference>
<dbReference type="Pfam" id="PF00171">
    <property type="entry name" value="Aldedh"/>
    <property type="match status" value="1"/>
</dbReference>
<dbReference type="EMBL" id="JABELV010000020">
    <property type="protein sequence ID" value="KAG7563149.1"/>
    <property type="molecule type" value="Genomic_DNA"/>
</dbReference>
<dbReference type="AlphaFoldDB" id="A0A8K0NSQ0"/>
<dbReference type="InterPro" id="IPR016163">
    <property type="entry name" value="Ald_DH_C"/>
</dbReference>
<dbReference type="GO" id="GO:0005737">
    <property type="term" value="C:cytoplasm"/>
    <property type="evidence" value="ECO:0007669"/>
    <property type="project" value="TreeGrafter"/>
</dbReference>
<evidence type="ECO:0000313" key="9">
    <source>
        <dbReference type="Proteomes" id="UP000812966"/>
    </source>
</evidence>
<proteinExistence type="inferred from homology"/>
<dbReference type="PANTHER" id="PTHR43570">
    <property type="entry name" value="ALDEHYDE DEHYDROGENASE"/>
    <property type="match status" value="1"/>
</dbReference>
<evidence type="ECO:0000313" key="8">
    <source>
        <dbReference type="EMBL" id="KAG7563149.1"/>
    </source>
</evidence>
<dbReference type="SUPFAM" id="SSF53720">
    <property type="entry name" value="ALDH-like"/>
    <property type="match status" value="1"/>
</dbReference>
<evidence type="ECO:0000256" key="2">
    <source>
        <dbReference type="ARBA" id="ARBA00023002"/>
    </source>
</evidence>
<feature type="domain" description="Aldehyde dehydrogenase" evidence="7">
    <location>
        <begin position="38"/>
        <end position="455"/>
    </location>
</feature>
<evidence type="ECO:0000256" key="4">
    <source>
        <dbReference type="PIRSR" id="PIRSR036492-1"/>
    </source>
</evidence>
<feature type="active site" evidence="4">
    <location>
        <position position="262"/>
    </location>
</feature>
<dbReference type="PIRSF" id="PIRSF036492">
    <property type="entry name" value="ALDH"/>
    <property type="match status" value="1"/>
</dbReference>
<dbReference type="PANTHER" id="PTHR43570:SF16">
    <property type="entry name" value="ALDEHYDE DEHYDROGENASE TYPE III, ISOFORM Q"/>
    <property type="match status" value="1"/>
</dbReference>
<dbReference type="InterPro" id="IPR012394">
    <property type="entry name" value="Aldehyde_DH_NAD(P)"/>
</dbReference>
<sequence>MSALVQEHLESYIDYPIDQVKPLQEKLHQLHLSRKCQPYAYRMHYLKQIGYLLQDNAEAICESVKKDLGRNRDEVSFTEVWTSVREVDLTVKRLKGWMQDETAFWDTILAFKGNNPRVKKQPKGVVLTIRYQNYPWYLNIGPLIGAVAAGCPIVIKPSEHSKHSSLLLSQLVHKYMDNEAHHVVLGAVEHSTKLLDLRWGHVFFTGSTGVGKIVAQATAKNLVPCTLELGGKSPVILTKSTNFKIAAKRILSMKAYGAGQMCTNADYVLCPKEHTDDFVKACEDALREFYPRNGSQSILDSEATSQLVHKPHFDRITKFIEQAKADGHYVIGGESDEEMRKVGLTCVKIYTDKEPTGGLMTEEIFGPILPIISVQDVDAAIEYVNARPTPLALYVFSEKRKDFEYVIERTLSGGACWNDVSIQTVQRGLPFGGVGESGWGSGHGKNAYETFTHRRATVDVPSNLEPFMRLRYPNAPKWGMKVFEALIGHKLSFARSTSVAAETKREKSRERIRKFIKYLIGLVFLLLTKRLRG</sequence>
<dbReference type="PROSITE" id="PS00687">
    <property type="entry name" value="ALDEHYDE_DEHYDR_GLU"/>
    <property type="match status" value="1"/>
</dbReference>
<dbReference type="Gene3D" id="3.40.309.10">
    <property type="entry name" value="Aldehyde Dehydrogenase, Chain A, domain 2"/>
    <property type="match status" value="1"/>
</dbReference>
<evidence type="ECO:0000259" key="7">
    <source>
        <dbReference type="Pfam" id="PF00171"/>
    </source>
</evidence>
<protein>
    <recommendedName>
        <fullName evidence="3">Aldehyde dehydrogenase</fullName>
    </recommendedName>
</protein>
<feature type="active site" evidence="4 5">
    <location>
        <position position="228"/>
    </location>
</feature>
<evidence type="ECO:0000256" key="3">
    <source>
        <dbReference type="PIRNR" id="PIRNR036492"/>
    </source>
</evidence>
<accession>A0A8K0NSQ0</accession>
<dbReference type="GO" id="GO:0006081">
    <property type="term" value="P:aldehyde metabolic process"/>
    <property type="evidence" value="ECO:0007669"/>
    <property type="project" value="InterPro"/>
</dbReference>
<organism evidence="8 9">
    <name type="scientific">Filobasidium floriforme</name>
    <dbReference type="NCBI Taxonomy" id="5210"/>
    <lineage>
        <taxon>Eukaryota</taxon>
        <taxon>Fungi</taxon>
        <taxon>Dikarya</taxon>
        <taxon>Basidiomycota</taxon>
        <taxon>Agaricomycotina</taxon>
        <taxon>Tremellomycetes</taxon>
        <taxon>Filobasidiales</taxon>
        <taxon>Filobasidiaceae</taxon>
        <taxon>Filobasidium</taxon>
    </lineage>
</organism>
<name>A0A8K0NSQ0_9TREE</name>
<dbReference type="Proteomes" id="UP000812966">
    <property type="component" value="Unassembled WGS sequence"/>
</dbReference>
<gene>
    <name evidence="8" type="ORF">FFLO_01457</name>
</gene>
<dbReference type="InterPro" id="IPR016161">
    <property type="entry name" value="Ald_DH/histidinol_DH"/>
</dbReference>
<evidence type="ECO:0000256" key="6">
    <source>
        <dbReference type="RuleBase" id="RU003345"/>
    </source>
</evidence>
<keyword evidence="9" id="KW-1185">Reference proteome</keyword>
<comment type="caution">
    <text evidence="8">The sequence shown here is derived from an EMBL/GenBank/DDBJ whole genome shotgun (WGS) entry which is preliminary data.</text>
</comment>
<keyword evidence="2 3" id="KW-0560">Oxidoreductase</keyword>
<dbReference type="InterPro" id="IPR016162">
    <property type="entry name" value="Ald_DH_N"/>
</dbReference>